<dbReference type="SUPFAM" id="SSF143847">
    <property type="entry name" value="XisI-like"/>
    <property type="match status" value="1"/>
</dbReference>
<name>A0A939JW15_9BACT</name>
<dbReference type="InterPro" id="IPR014968">
    <property type="entry name" value="XisI"/>
</dbReference>
<dbReference type="CDD" id="cd16382">
    <property type="entry name" value="XisI-like"/>
    <property type="match status" value="1"/>
</dbReference>
<protein>
    <submittedName>
        <fullName evidence="1">XisI protein</fullName>
    </submittedName>
</protein>
<dbReference type="Pfam" id="PF08869">
    <property type="entry name" value="XisI"/>
    <property type="match status" value="1"/>
</dbReference>
<gene>
    <name evidence="1" type="ORF">J2I48_10530</name>
</gene>
<accession>A0A939JW15</accession>
<dbReference type="RefSeq" id="WP_207335388.1">
    <property type="nucleotide sequence ID" value="NZ_JAFMYU010000006.1"/>
</dbReference>
<dbReference type="Proteomes" id="UP000664795">
    <property type="component" value="Unassembled WGS sequence"/>
</dbReference>
<proteinExistence type="predicted"/>
<organism evidence="1 2">
    <name type="scientific">Fibrella aquatilis</name>
    <dbReference type="NCBI Taxonomy" id="2817059"/>
    <lineage>
        <taxon>Bacteria</taxon>
        <taxon>Pseudomonadati</taxon>
        <taxon>Bacteroidota</taxon>
        <taxon>Cytophagia</taxon>
        <taxon>Cytophagales</taxon>
        <taxon>Spirosomataceae</taxon>
        <taxon>Fibrella</taxon>
    </lineage>
</organism>
<reference evidence="1 2" key="1">
    <citation type="submission" date="2021-03" db="EMBL/GenBank/DDBJ databases">
        <title>Fibrella sp. HMF5036 genome sequencing and assembly.</title>
        <authorList>
            <person name="Kang H."/>
            <person name="Kim H."/>
            <person name="Bae S."/>
            <person name="Joh K."/>
        </authorList>
    </citation>
    <scope>NUCLEOTIDE SEQUENCE [LARGE SCALE GENOMIC DNA]</scope>
    <source>
        <strain evidence="1 2">HMF5036</strain>
    </source>
</reference>
<keyword evidence="2" id="KW-1185">Reference proteome</keyword>
<evidence type="ECO:0000313" key="2">
    <source>
        <dbReference type="Proteomes" id="UP000664795"/>
    </source>
</evidence>
<dbReference type="InterPro" id="IPR035943">
    <property type="entry name" value="XisI-like_sf"/>
</dbReference>
<comment type="caution">
    <text evidence="1">The sequence shown here is derived from an EMBL/GenBank/DDBJ whole genome shotgun (WGS) entry which is preliminary data.</text>
</comment>
<dbReference type="EMBL" id="JAFMYU010000006">
    <property type="protein sequence ID" value="MBO0931432.1"/>
    <property type="molecule type" value="Genomic_DNA"/>
</dbReference>
<dbReference type="Gene3D" id="3.30.310.110">
    <property type="entry name" value="XisI-like"/>
    <property type="match status" value="1"/>
</dbReference>
<evidence type="ECO:0000313" key="1">
    <source>
        <dbReference type="EMBL" id="MBO0931432.1"/>
    </source>
</evidence>
<sequence>MDKLTQHKAIVRRVVTEIAEMTPSDERAETQLITDDEHGHYVLFSVGWYKKYREYLPFVHLDVRPDGKVYVQHDGTDLVIAEWLVREGIPKSEIVLAFQAPSRRAYMEEYAVE</sequence>
<dbReference type="AlphaFoldDB" id="A0A939JW15"/>